<name>A0A0S4KIE8_BODSA</name>
<dbReference type="Proteomes" id="UP000051952">
    <property type="component" value="Unassembled WGS sequence"/>
</dbReference>
<dbReference type="EMBL" id="CYKH01002171">
    <property type="protein sequence ID" value="CUI15468.1"/>
    <property type="molecule type" value="Genomic_DNA"/>
</dbReference>
<organism evidence="1 2">
    <name type="scientific">Bodo saltans</name>
    <name type="common">Flagellated protozoan</name>
    <dbReference type="NCBI Taxonomy" id="75058"/>
    <lineage>
        <taxon>Eukaryota</taxon>
        <taxon>Discoba</taxon>
        <taxon>Euglenozoa</taxon>
        <taxon>Kinetoplastea</taxon>
        <taxon>Metakinetoplastina</taxon>
        <taxon>Eubodonida</taxon>
        <taxon>Bodonidae</taxon>
        <taxon>Bodo</taxon>
    </lineage>
</organism>
<gene>
    <name evidence="1" type="ORF">BSAL_43830</name>
</gene>
<sequence length="374" mass="42653">MRCNARCLLNRNVLVAKRAVVPAKSTTIHEEMSVSDLRYRDIRPFVNITYNRHMLFPEMDPDESLLTRNERVFLDVDFNPVVPAKLRPPKYDLRASIDRTLMQELHTKYGDKIKGFNVDPATHALLWPAELPCSVEEVAAMSRMHENYNTGVYKDVTDVFEAMCDGIGKAKKKKGKLGGNIDTFVHNWLRLSGFTSGASEKAFRLKAPENRSFPWRGGPQINVISDFVVQTRFGDFVVVVQDNAGFWKSSCGNITEVFGEALCCMYRSFFTNRKRRGVLLPTKIHAVRLYNHHAAFFTLHATEAQIDAVCHHKDPLQVPGFTKMTLESDIVDPAFNWRRLGMSSSLDYLGFDISKNGQRRDAQMRMATLREVLK</sequence>
<evidence type="ECO:0000313" key="1">
    <source>
        <dbReference type="EMBL" id="CUI15468.1"/>
    </source>
</evidence>
<proteinExistence type="predicted"/>
<dbReference type="AlphaFoldDB" id="A0A0S4KIE8"/>
<dbReference type="VEuPathDB" id="TriTrypDB:BSAL_43830"/>
<keyword evidence="2" id="KW-1185">Reference proteome</keyword>
<reference evidence="2" key="1">
    <citation type="submission" date="2015-09" db="EMBL/GenBank/DDBJ databases">
        <authorList>
            <consortium name="Pathogen Informatics"/>
        </authorList>
    </citation>
    <scope>NUCLEOTIDE SEQUENCE [LARGE SCALE GENOMIC DNA]</scope>
    <source>
        <strain evidence="2">Lake Konstanz</strain>
    </source>
</reference>
<protein>
    <submittedName>
        <fullName evidence="1">Uncharacterized protein</fullName>
    </submittedName>
</protein>
<evidence type="ECO:0000313" key="2">
    <source>
        <dbReference type="Proteomes" id="UP000051952"/>
    </source>
</evidence>
<accession>A0A0S4KIE8</accession>